<dbReference type="RefSeq" id="WP_379812281.1">
    <property type="nucleotide sequence ID" value="NZ_JBHUPC010000015.1"/>
</dbReference>
<name>A0ABW5YNB0_9FLAO</name>
<comment type="caution">
    <text evidence="1">The sequence shown here is derived from an EMBL/GenBank/DDBJ whole genome shotgun (WGS) entry which is preliminary data.</text>
</comment>
<keyword evidence="2" id="KW-1185">Reference proteome</keyword>
<dbReference type="EMBL" id="JBHUPC010000015">
    <property type="protein sequence ID" value="MFD2892581.1"/>
    <property type="molecule type" value="Genomic_DNA"/>
</dbReference>
<evidence type="ECO:0000313" key="2">
    <source>
        <dbReference type="Proteomes" id="UP001597534"/>
    </source>
</evidence>
<evidence type="ECO:0000313" key="1">
    <source>
        <dbReference type="EMBL" id="MFD2892581.1"/>
    </source>
</evidence>
<organism evidence="1 2">
    <name type="scientific">Flavobacterium chuncheonense</name>
    <dbReference type="NCBI Taxonomy" id="2026653"/>
    <lineage>
        <taxon>Bacteria</taxon>
        <taxon>Pseudomonadati</taxon>
        <taxon>Bacteroidota</taxon>
        <taxon>Flavobacteriia</taxon>
        <taxon>Flavobacteriales</taxon>
        <taxon>Flavobacteriaceae</taxon>
        <taxon>Flavobacterium</taxon>
    </lineage>
</organism>
<dbReference type="Proteomes" id="UP001597534">
    <property type="component" value="Unassembled WGS sequence"/>
</dbReference>
<dbReference type="PROSITE" id="PS51257">
    <property type="entry name" value="PROKAR_LIPOPROTEIN"/>
    <property type="match status" value="1"/>
</dbReference>
<reference evidence="2" key="1">
    <citation type="journal article" date="2019" name="Int. J. Syst. Evol. Microbiol.">
        <title>The Global Catalogue of Microorganisms (GCM) 10K type strain sequencing project: providing services to taxonomists for standard genome sequencing and annotation.</title>
        <authorList>
            <consortium name="The Broad Institute Genomics Platform"/>
            <consortium name="The Broad Institute Genome Sequencing Center for Infectious Disease"/>
            <person name="Wu L."/>
            <person name="Ma J."/>
        </authorList>
    </citation>
    <scope>NUCLEOTIDE SEQUENCE [LARGE SCALE GENOMIC DNA]</scope>
    <source>
        <strain evidence="2">KCTC 22671</strain>
    </source>
</reference>
<evidence type="ECO:0008006" key="3">
    <source>
        <dbReference type="Google" id="ProtNLM"/>
    </source>
</evidence>
<sequence>MKRIIPILIIIIFTSCDPGVVNKYVIINRTQSDLKIESILEFGKRKINGKDSIKNVEIKPKMEKIITEYGEIGNAHDKGIYFLEGIDTIIVKSDNRNLKKNIFDRKNWEYKVTKTGVFSMDEVEYRLILTDTSFE</sequence>
<protein>
    <recommendedName>
        <fullName evidence="3">Lipoprotein</fullName>
    </recommendedName>
</protein>
<gene>
    <name evidence="1" type="ORF">ACFS5J_11220</name>
</gene>
<accession>A0ABW5YNB0</accession>
<proteinExistence type="predicted"/>